<proteinExistence type="predicted"/>
<evidence type="ECO:0000313" key="1">
    <source>
        <dbReference type="EMBL" id="MBU5484207.1"/>
    </source>
</evidence>
<dbReference type="RefSeq" id="WP_216438695.1">
    <property type="nucleotide sequence ID" value="NZ_JAHLQF010000002.1"/>
</dbReference>
<organism evidence="1 2">
    <name type="scientific">Clostridium mobile</name>
    <dbReference type="NCBI Taxonomy" id="2841512"/>
    <lineage>
        <taxon>Bacteria</taxon>
        <taxon>Bacillati</taxon>
        <taxon>Bacillota</taxon>
        <taxon>Clostridia</taxon>
        <taxon>Eubacteriales</taxon>
        <taxon>Clostridiaceae</taxon>
        <taxon>Clostridium</taxon>
    </lineage>
</organism>
<gene>
    <name evidence="1" type="ORF">KQI86_07680</name>
</gene>
<keyword evidence="2" id="KW-1185">Reference proteome</keyword>
<accession>A0ABS6EHG4</accession>
<protein>
    <submittedName>
        <fullName evidence="1">Uncharacterized protein</fullName>
    </submittedName>
</protein>
<dbReference type="EMBL" id="JAHLQF010000002">
    <property type="protein sequence ID" value="MBU5484207.1"/>
    <property type="molecule type" value="Genomic_DNA"/>
</dbReference>
<sequence>MRVFISITQDLKKAVPFQRMLPYILDKLKEQSLTPARYLFAFQDVPNTKNQLFSKTSMGKLVKAFPQFEDYLWPHSEQRPCETTASNFPAVSGLTYVQQGIQNAITPETLTAVAEKIPKPYSFYSTTILLDAIPWFGDSNPEPALSCGIQDVPCATDGMNLYNAECSFYQSDSIVLAKCFDYGTNYNPMHLRFEVTPFIETDMLEQMDEQIEKISTLFGGQRRMKQMVCCFPPEEIARFDAAAKQMELFLQKRSEAWAQLPMPSGIPFGRGAYQSVANAPKDKDFQHRNTASYFKKILKESGFLWHHPKINGYCDFGKILPKGNYALNISTELRRGDSLHIYLRCSGYNFFISHVLASDRPCHSMYELELYTSDLKKVIQLWESEVVPEIRRLFGDTPDWYAHSIHYDNYIGCTIRNQP</sequence>
<reference evidence="1 2" key="1">
    <citation type="submission" date="2021-06" db="EMBL/GenBank/DDBJ databases">
        <authorList>
            <person name="Sun Q."/>
            <person name="Li D."/>
        </authorList>
    </citation>
    <scope>NUCLEOTIDE SEQUENCE [LARGE SCALE GENOMIC DNA]</scope>
    <source>
        <strain evidence="1 2">MSJ-11</strain>
    </source>
</reference>
<evidence type="ECO:0000313" key="2">
    <source>
        <dbReference type="Proteomes" id="UP000726170"/>
    </source>
</evidence>
<name>A0ABS6EHG4_9CLOT</name>
<dbReference type="Proteomes" id="UP000726170">
    <property type="component" value="Unassembled WGS sequence"/>
</dbReference>
<comment type="caution">
    <text evidence="1">The sequence shown here is derived from an EMBL/GenBank/DDBJ whole genome shotgun (WGS) entry which is preliminary data.</text>
</comment>